<accession>A0A223S2S9</accession>
<feature type="domain" description="Integrase catalytic" evidence="1">
    <location>
        <begin position="1"/>
        <end position="114"/>
    </location>
</feature>
<dbReference type="PANTHER" id="PTHR46889:SF4">
    <property type="entry name" value="TRANSPOSASE INSO FOR INSERTION SEQUENCE ELEMENT IS911B-RELATED"/>
    <property type="match status" value="1"/>
</dbReference>
<keyword evidence="3" id="KW-1185">Reference proteome</keyword>
<gene>
    <name evidence="2" type="ORF">CDO52_06190</name>
</gene>
<dbReference type="GO" id="GO:0003676">
    <property type="term" value="F:nucleic acid binding"/>
    <property type="evidence" value="ECO:0007669"/>
    <property type="project" value="InterPro"/>
</dbReference>
<dbReference type="GO" id="GO:0015074">
    <property type="term" value="P:DNA integration"/>
    <property type="evidence" value="ECO:0007669"/>
    <property type="project" value="InterPro"/>
</dbReference>
<dbReference type="SUPFAM" id="SSF53098">
    <property type="entry name" value="Ribonuclease H-like"/>
    <property type="match status" value="1"/>
</dbReference>
<dbReference type="EMBL" id="CP022753">
    <property type="protein sequence ID" value="ASU82434.1"/>
    <property type="molecule type" value="Genomic_DNA"/>
</dbReference>
<dbReference type="PANTHER" id="PTHR46889">
    <property type="entry name" value="TRANSPOSASE INSF FOR INSERTION SEQUENCE IS3B-RELATED"/>
    <property type="match status" value="1"/>
</dbReference>
<dbReference type="PROSITE" id="PS50994">
    <property type="entry name" value="INTEGRASE"/>
    <property type="match status" value="1"/>
</dbReference>
<protein>
    <recommendedName>
        <fullName evidence="1">Integrase catalytic domain-containing protein</fullName>
    </recommendedName>
</protein>
<dbReference type="AlphaFoldDB" id="A0A223S2S9"/>
<dbReference type="InterPro" id="IPR001584">
    <property type="entry name" value="Integrase_cat-core"/>
</dbReference>
<dbReference type="InterPro" id="IPR050900">
    <property type="entry name" value="Transposase_IS3/IS150/IS904"/>
</dbReference>
<dbReference type="InterPro" id="IPR012337">
    <property type="entry name" value="RNaseH-like_sf"/>
</dbReference>
<dbReference type="Proteomes" id="UP000215005">
    <property type="component" value="Chromosome"/>
</dbReference>
<reference evidence="2 3" key="1">
    <citation type="submission" date="2017-08" db="EMBL/GenBank/DDBJ databases">
        <title>The complete genome sequence of Nocardiopsis gilva YIM 90087.</title>
        <authorList>
            <person name="Yin M."/>
            <person name="Tang S."/>
        </authorList>
    </citation>
    <scope>NUCLEOTIDE SEQUENCE [LARGE SCALE GENOMIC DNA]</scope>
    <source>
        <strain evidence="2 3">YIM 90087</strain>
    </source>
</reference>
<organism evidence="2 3">
    <name type="scientific">Nocardiopsis gilva YIM 90087</name>
    <dbReference type="NCBI Taxonomy" id="1235441"/>
    <lineage>
        <taxon>Bacteria</taxon>
        <taxon>Bacillati</taxon>
        <taxon>Actinomycetota</taxon>
        <taxon>Actinomycetes</taxon>
        <taxon>Streptosporangiales</taxon>
        <taxon>Nocardiopsidaceae</taxon>
        <taxon>Nocardiopsis</taxon>
    </lineage>
</organism>
<name>A0A223S2S9_9ACTN</name>
<evidence type="ECO:0000313" key="3">
    <source>
        <dbReference type="Proteomes" id="UP000215005"/>
    </source>
</evidence>
<dbReference type="InterPro" id="IPR036397">
    <property type="entry name" value="RNaseH_sf"/>
</dbReference>
<dbReference type="Pfam" id="PF13683">
    <property type="entry name" value="rve_3"/>
    <property type="match status" value="1"/>
</dbReference>
<evidence type="ECO:0000259" key="1">
    <source>
        <dbReference type="PROSITE" id="PS50994"/>
    </source>
</evidence>
<evidence type="ECO:0000313" key="2">
    <source>
        <dbReference type="EMBL" id="ASU82434.1"/>
    </source>
</evidence>
<dbReference type="KEGG" id="ngv:CDO52_06190"/>
<sequence>MRFRPPGASTGAFAGTVLHSDHGAQYTSEEFEDLCDRLGAVWSMGAVGLSADNPAAEASNATLKRETLYGRALRLWASPRVARLAVFSWIGRCNTRRRHTANGQLSPRVYEQWAVSLRLAASSDGVHTSGGMPVRSARTGLAAGRSARNALVKNQRDLR</sequence>
<dbReference type="Gene3D" id="3.30.420.10">
    <property type="entry name" value="Ribonuclease H-like superfamily/Ribonuclease H"/>
    <property type="match status" value="1"/>
</dbReference>
<proteinExistence type="predicted"/>